<keyword evidence="1" id="KW-0732">Signal</keyword>
<dbReference type="Proteomes" id="UP000196536">
    <property type="component" value="Unassembled WGS sequence"/>
</dbReference>
<dbReference type="Pfam" id="PF05593">
    <property type="entry name" value="RHS_repeat"/>
    <property type="match status" value="3"/>
</dbReference>
<dbReference type="InterPro" id="IPR022385">
    <property type="entry name" value="Rhs_assc_core"/>
</dbReference>
<feature type="signal peptide" evidence="1">
    <location>
        <begin position="1"/>
        <end position="25"/>
    </location>
</feature>
<comment type="caution">
    <text evidence="2">The sequence shown here is derived from an EMBL/GenBank/DDBJ whole genome shotgun (WGS) entry which is preliminary data.</text>
</comment>
<evidence type="ECO:0008006" key="4">
    <source>
        <dbReference type="Google" id="ProtNLM"/>
    </source>
</evidence>
<evidence type="ECO:0000313" key="2">
    <source>
        <dbReference type="EMBL" id="OUY08304.1"/>
    </source>
</evidence>
<sequence length="1793" mass="201568">MNNFIKIFLGALLGIFSLFCQISYAASDIVAQNYAAARSANIQSCTAGYDLVSGDITYQKAHILGALPYHLNYRAPLRQNLSAAQTFAQPESTSLGWVDNYQAHVFVQNMSSQTIQYQNYTAQVSGQNYILSTSNPVITASFSVKEIFVRLPGETVDTIFKEENGKFTRLYSADAVRDLNNYGLRQLSWSSDLGEYQMSRSGNNLIIVKNGIQYTVSDVSYNISPAQTHTEAINLYVDKSGYLRTTTDSWYLHVFLMPSYANSNTAPYIETKTTVSMNLHRITQINQQGRNLNLEYDHLLNLTQVTDNFNNKLVFERTFHDPGLGANQTVDESRLVTKVSYSSGSQGDSQTVEFDYQAYTNKVPSTGANTVVFALVRSNSTAGGAYSYVNEMTELGSIKAYVKSKGRTADESYDYPVLTKVLNHRGVIERAWEINQNYILNAQNGYSTAQTRLRSFIPNGSAAISDTTTTYDDVANIISMNFYPDGSQSATTTVSTEIIDNNNIKMTVTGFPCLFENKTPVSTLNVYTPRSQLLRVTDRNGNVTAREYDTLNRVTKLTEAVDSNLQRQTLYSYTTLSDGMINSTATPNAINAPEMNIVNLLNARGQIYRQEVGSPQSGSQTKVHLYHYYEDQNQPTYGLLHIYDAPRGDVDDRTLYEYDIYGNLSKKTVIVNASTSGAVERNTVYRDYNSAGLPKSIILPDDSSDTIVYDGRYNVVKTTHYAGSQTQINQNTYDDLGRLISTTNPDNQTIRYDYNDVHQLIKKTLPNNNIEVYWYYPNGESSVVGYHHANGALAMSEWQELDENGRIKSYRKGGNTNSHWVRMNYDNNGNLIRTQTAQGIVNQWHYDQLNRVISHTDGNGYTNQKSYDSADNNTIEVAANNHGSSRSFLDHRYLSAEQNADFGQKNYQYDFHQNISRYTHNERLCNYGVYDQIQRPSQFVCNHGNQSSNPDLQVNDSYEYDSSGFGHLDQVRSPWVNTQYSYDHLHRIVAKSQQNKTATKYTNRNSTLNNFYSYSAGGLLTSITYPSGNRVDYNYNADGSLNNIKLNQQSLIQDIQYTGIDQLQRFNWGRGGSYVVGYDDTGSIVNILNGNSNAVSFVASYRYDLDGRIVVQDADNVSTNYSYDHNNQLIQERTPYYTSHHSYDNNGNQTFLEVSSNNAGITANSQPSCAFNATAYAEYYADIKNAFGYNRDLLLDHWLKYGMAEGRSPCGAVMPQCKFEPQTYRSIWPDLVQAQVDGNVHYRNNGVYEGRGICSKATSSNYNNYLNIIASRGYPAAERQPSCAFNATAYADYYPDLKNAFGYNHQLLFAHWLENGMPEGRTPCGASMPQCRFDALTYRNLWSDLYQSQSEGVWHYRLYGANEGRGICPASHSVNYASMSFVYSANHLTGLSVNGATQALGNFATGELSLSGNVAYDYAGRRRSESYGTQQVYFDYNHKNERTLRVGGGLNYQYIYDEASHLLGEYDLNGNTMVEYIWFGDKPIAALYGHGQLVYLVTDHQNKPRRGIDASSNEIVWRWDPDAYGVTQPVGRVNIHLRFPGQLFDGQSGLYYNHNRYYNPLLGRYMEADPIGLEGGLNPYAYAGNNPVMNVDPSGLYSFDLTPAFNQQFNNFNIGINSSAIPFPTDLGLNDLGKAAIASFSRMAGLLNVLTLSGDTPQFNREPWYNFYHGTDINSARALVAGKPLSLEIATSQKFRASEKESGFYMATNMFDATYFADRHANPAMINIRMQESTLTTLFSSGAKLQSLGGGMRFQGKEIYLPPSTFPTFDTLRNSRLIHIRLMPTKEWDIPMK</sequence>
<dbReference type="NCBIfam" id="TIGR03696">
    <property type="entry name" value="Rhs_assc_core"/>
    <property type="match status" value="1"/>
</dbReference>
<dbReference type="Gene3D" id="2.180.10.10">
    <property type="entry name" value="RHS repeat-associated core"/>
    <property type="match status" value="2"/>
</dbReference>
<dbReference type="InterPro" id="IPR050708">
    <property type="entry name" value="T6SS_VgrG/RHS"/>
</dbReference>
<proteinExistence type="predicted"/>
<dbReference type="EMBL" id="NEXX01000001">
    <property type="protein sequence ID" value="OUY08304.1"/>
    <property type="molecule type" value="Genomic_DNA"/>
</dbReference>
<organism evidence="2 3">
    <name type="scientific">Acinetobacter populi</name>
    <dbReference type="NCBI Taxonomy" id="1582270"/>
    <lineage>
        <taxon>Bacteria</taxon>
        <taxon>Pseudomonadati</taxon>
        <taxon>Pseudomonadota</taxon>
        <taxon>Gammaproteobacteria</taxon>
        <taxon>Moraxellales</taxon>
        <taxon>Moraxellaceae</taxon>
        <taxon>Acinetobacter</taxon>
    </lineage>
</organism>
<reference evidence="2 3" key="1">
    <citation type="submission" date="2017-05" db="EMBL/GenBank/DDBJ databases">
        <title>Acinetobacter populi ANC 5415 (= PBJ7), whole genome shotgun sequencing project.</title>
        <authorList>
            <person name="Nemec A."/>
            <person name="Radolfova-Krizova L."/>
        </authorList>
    </citation>
    <scope>NUCLEOTIDE SEQUENCE [LARGE SCALE GENOMIC DNA]</scope>
    <source>
        <strain evidence="2 3">PBJ7</strain>
    </source>
</reference>
<gene>
    <name evidence="2" type="ORF">CAP51_01390</name>
</gene>
<feature type="chain" id="PRO_5012577734" description="RHS repeat-associated core domain-containing protein" evidence="1">
    <location>
        <begin position="26"/>
        <end position="1793"/>
    </location>
</feature>
<dbReference type="InterPro" id="IPR031325">
    <property type="entry name" value="RHS_repeat"/>
</dbReference>
<evidence type="ECO:0000313" key="3">
    <source>
        <dbReference type="Proteomes" id="UP000196536"/>
    </source>
</evidence>
<protein>
    <recommendedName>
        <fullName evidence="4">RHS repeat-associated core domain-containing protein</fullName>
    </recommendedName>
</protein>
<dbReference type="PANTHER" id="PTHR32305:SF15">
    <property type="entry name" value="PROTEIN RHSA-RELATED"/>
    <property type="match status" value="1"/>
</dbReference>
<evidence type="ECO:0000256" key="1">
    <source>
        <dbReference type="SAM" id="SignalP"/>
    </source>
</evidence>
<keyword evidence="3" id="KW-1185">Reference proteome</keyword>
<accession>A0A1Z9Z1G5</accession>
<name>A0A1Z9Z1G5_9GAMM</name>
<dbReference type="RefSeq" id="WP_087618945.1">
    <property type="nucleotide sequence ID" value="NZ_NEXX01000001.1"/>
</dbReference>
<dbReference type="InterPro" id="IPR006530">
    <property type="entry name" value="YD"/>
</dbReference>
<dbReference type="NCBIfam" id="TIGR01643">
    <property type="entry name" value="YD_repeat_2x"/>
    <property type="match status" value="2"/>
</dbReference>
<dbReference type="PANTHER" id="PTHR32305">
    <property type="match status" value="1"/>
</dbReference>
<dbReference type="OrthoDB" id="9816400at2"/>